<feature type="region of interest" description="Disordered" evidence="8">
    <location>
        <begin position="301"/>
        <end position="324"/>
    </location>
</feature>
<keyword evidence="12" id="KW-1185">Reference proteome</keyword>
<feature type="transmembrane region" description="Helical" evidence="9">
    <location>
        <begin position="184"/>
        <end position="207"/>
    </location>
</feature>
<keyword evidence="2" id="KW-1003">Cell membrane</keyword>
<dbReference type="GO" id="GO:0005524">
    <property type="term" value="F:ATP binding"/>
    <property type="evidence" value="ECO:0007669"/>
    <property type="project" value="UniProtKB-KW"/>
</dbReference>
<evidence type="ECO:0000256" key="2">
    <source>
        <dbReference type="ARBA" id="ARBA00022475"/>
    </source>
</evidence>
<comment type="caution">
    <text evidence="11">The sequence shown here is derived from an EMBL/GenBank/DDBJ whole genome shotgun (WGS) entry which is preliminary data.</text>
</comment>
<dbReference type="InterPro" id="IPR043428">
    <property type="entry name" value="LivM-like"/>
</dbReference>
<dbReference type="OrthoDB" id="8724465at2"/>
<feature type="transmembrane region" description="Helical" evidence="9">
    <location>
        <begin position="135"/>
        <end position="153"/>
    </location>
</feature>
<evidence type="ECO:0000256" key="9">
    <source>
        <dbReference type="SAM" id="Phobius"/>
    </source>
</evidence>
<feature type="transmembrane region" description="Helical" evidence="9">
    <location>
        <begin position="259"/>
        <end position="278"/>
    </location>
</feature>
<dbReference type="InterPro" id="IPR001851">
    <property type="entry name" value="ABC_transp_permease"/>
</dbReference>
<dbReference type="Pfam" id="PF00005">
    <property type="entry name" value="ABC_tran"/>
    <property type="match status" value="1"/>
</dbReference>
<protein>
    <submittedName>
        <fullName evidence="11">Amino acid/amide ABC transporter membrane protein 2 (HAAT family) /amino acid/amide ABC transporter ATP-binding protein 1 (HAAT family)</fullName>
    </submittedName>
</protein>
<dbReference type="PANTHER" id="PTHR30482:SF10">
    <property type="entry name" value="HIGH-AFFINITY BRANCHED-CHAIN AMINO ACID TRANSPORT PROTEIN BRAE"/>
    <property type="match status" value="1"/>
</dbReference>
<keyword evidence="6 9" id="KW-1133">Transmembrane helix</keyword>
<feature type="transmembrane region" description="Helical" evidence="9">
    <location>
        <begin position="219"/>
        <end position="252"/>
    </location>
</feature>
<evidence type="ECO:0000256" key="5">
    <source>
        <dbReference type="ARBA" id="ARBA00022840"/>
    </source>
</evidence>
<evidence type="ECO:0000256" key="7">
    <source>
        <dbReference type="ARBA" id="ARBA00023136"/>
    </source>
</evidence>
<keyword evidence="4" id="KW-0547">Nucleotide-binding</keyword>
<evidence type="ECO:0000313" key="12">
    <source>
        <dbReference type="Proteomes" id="UP000315677"/>
    </source>
</evidence>
<keyword evidence="3 9" id="KW-0812">Transmembrane</keyword>
<reference evidence="11 12" key="1">
    <citation type="submission" date="2019-06" db="EMBL/GenBank/DDBJ databases">
        <title>Sequencing the genomes of 1000 actinobacteria strains.</title>
        <authorList>
            <person name="Klenk H.-P."/>
        </authorList>
    </citation>
    <scope>NUCLEOTIDE SEQUENCE [LARGE SCALE GENOMIC DNA]</scope>
    <source>
        <strain evidence="11 12">DSM 45301</strain>
    </source>
</reference>
<proteinExistence type="predicted"/>
<comment type="subcellular location">
    <subcellularLocation>
        <location evidence="1">Cell membrane</location>
        <topology evidence="1">Multi-pass membrane protein</topology>
    </subcellularLocation>
</comment>
<dbReference type="GO" id="GO:0005886">
    <property type="term" value="C:plasma membrane"/>
    <property type="evidence" value="ECO:0007669"/>
    <property type="project" value="UniProtKB-SubCell"/>
</dbReference>
<dbReference type="InterPro" id="IPR003439">
    <property type="entry name" value="ABC_transporter-like_ATP-bd"/>
</dbReference>
<dbReference type="GO" id="GO:0015658">
    <property type="term" value="F:branched-chain amino acid transmembrane transporter activity"/>
    <property type="evidence" value="ECO:0007669"/>
    <property type="project" value="InterPro"/>
</dbReference>
<dbReference type="PANTHER" id="PTHR30482">
    <property type="entry name" value="HIGH-AFFINITY BRANCHED-CHAIN AMINO ACID TRANSPORT SYSTEM PERMEASE"/>
    <property type="match status" value="1"/>
</dbReference>
<dbReference type="RefSeq" id="WP_142058697.1">
    <property type="nucleotide sequence ID" value="NZ_VFPA01000003.1"/>
</dbReference>
<feature type="domain" description="ABC transporter" evidence="10">
    <location>
        <begin position="327"/>
        <end position="574"/>
    </location>
</feature>
<dbReference type="AlphaFoldDB" id="A0A543DL92"/>
<evidence type="ECO:0000256" key="4">
    <source>
        <dbReference type="ARBA" id="ARBA00022741"/>
    </source>
</evidence>
<dbReference type="SMART" id="SM00382">
    <property type="entry name" value="AAA"/>
    <property type="match status" value="1"/>
</dbReference>
<keyword evidence="5 11" id="KW-0067">ATP-binding</keyword>
<dbReference type="CDD" id="cd06581">
    <property type="entry name" value="TM_PBP1_LivM_like"/>
    <property type="match status" value="1"/>
</dbReference>
<dbReference type="Proteomes" id="UP000315677">
    <property type="component" value="Unassembled WGS sequence"/>
</dbReference>
<evidence type="ECO:0000313" key="11">
    <source>
        <dbReference type="EMBL" id="TQM10098.1"/>
    </source>
</evidence>
<dbReference type="Pfam" id="PF02653">
    <property type="entry name" value="BPD_transp_2"/>
    <property type="match status" value="1"/>
</dbReference>
<evidence type="ECO:0000256" key="1">
    <source>
        <dbReference type="ARBA" id="ARBA00004651"/>
    </source>
</evidence>
<dbReference type="EMBL" id="VFPA01000003">
    <property type="protein sequence ID" value="TQM10098.1"/>
    <property type="molecule type" value="Genomic_DNA"/>
</dbReference>
<keyword evidence="7 9" id="KW-0472">Membrane</keyword>
<dbReference type="InterPro" id="IPR027417">
    <property type="entry name" value="P-loop_NTPase"/>
</dbReference>
<name>A0A543DL92_9PSEU</name>
<evidence type="ECO:0000256" key="3">
    <source>
        <dbReference type="ARBA" id="ARBA00022692"/>
    </source>
</evidence>
<feature type="compositionally biased region" description="Low complexity" evidence="8">
    <location>
        <begin position="301"/>
        <end position="313"/>
    </location>
</feature>
<dbReference type="CDD" id="cd03219">
    <property type="entry name" value="ABC_Mj1267_LivG_branched"/>
    <property type="match status" value="1"/>
</dbReference>
<gene>
    <name evidence="11" type="ORF">FB558_5880</name>
</gene>
<sequence length="586" mass="61908">MDFYLDIVNSALIVSVLGFSLNLLIGYTGLLSMAQGAIYGVAAYTTAITATAGGLPFPLTVLLSVVVTAAGYTLLAWPALRVRGEYLILLTLAVQFVLVGVYTSWTAVTGGSGGVSGIPRPETFGGGRFPSPADLMPFVLIIFVLGLGLALWIGHSPYGRVLRAVREDETATVSIGKNVTAYKVTVFLLAGVLAGLAGSAYAHYLAFVSPISFSLDQSIFLIAVIVLGGAGNLLGTVLGAFILVGVPQLLLLFELDNQVAGLVQRFAYGLLLVLFMIYRPQGLVPEHARIPLPAWVRRAGPAGRRPAPATTRPRTPEPADGGDGPVLVATDLHKSFGGVRPADGLSVALPRGEITALVGPNGAGKTTLFNLLTGAVPLDSGRVELHGRDITALPSWRRSGLGLARSFQDVRVFGGLRVIDNVAVAIPGQPGETAVSLFTRPAATVRTRAETTARAMGYLEFVGLAGRADQLASSLAFAEQKLLAMARLLATEADVLLLDEPASGVDRQWVEEILRLVREVAADGRTVCVVEHNLQIVRALASHAYFMDAGRIVAEGSPDELMADEHLTSIYFGTTHRRQEGENAVD</sequence>
<feature type="transmembrane region" description="Helical" evidence="9">
    <location>
        <begin position="12"/>
        <end position="30"/>
    </location>
</feature>
<dbReference type="Gene3D" id="3.40.50.300">
    <property type="entry name" value="P-loop containing nucleotide triphosphate hydrolases"/>
    <property type="match status" value="1"/>
</dbReference>
<dbReference type="GO" id="GO:0016887">
    <property type="term" value="F:ATP hydrolysis activity"/>
    <property type="evidence" value="ECO:0007669"/>
    <property type="project" value="InterPro"/>
</dbReference>
<accession>A0A543DL92</accession>
<feature type="transmembrane region" description="Helical" evidence="9">
    <location>
        <begin position="87"/>
        <end position="105"/>
    </location>
</feature>
<dbReference type="InterPro" id="IPR003593">
    <property type="entry name" value="AAA+_ATPase"/>
</dbReference>
<feature type="transmembrane region" description="Helical" evidence="9">
    <location>
        <begin position="37"/>
        <end position="55"/>
    </location>
</feature>
<evidence type="ECO:0000256" key="8">
    <source>
        <dbReference type="SAM" id="MobiDB-lite"/>
    </source>
</evidence>
<organism evidence="11 12">
    <name type="scientific">Pseudonocardia kunmingensis</name>
    <dbReference type="NCBI Taxonomy" id="630975"/>
    <lineage>
        <taxon>Bacteria</taxon>
        <taxon>Bacillati</taxon>
        <taxon>Actinomycetota</taxon>
        <taxon>Actinomycetes</taxon>
        <taxon>Pseudonocardiales</taxon>
        <taxon>Pseudonocardiaceae</taxon>
        <taxon>Pseudonocardia</taxon>
    </lineage>
</organism>
<dbReference type="SUPFAM" id="SSF52540">
    <property type="entry name" value="P-loop containing nucleoside triphosphate hydrolases"/>
    <property type="match status" value="1"/>
</dbReference>
<evidence type="ECO:0000256" key="6">
    <source>
        <dbReference type="ARBA" id="ARBA00022989"/>
    </source>
</evidence>
<evidence type="ECO:0000259" key="10">
    <source>
        <dbReference type="PROSITE" id="PS50893"/>
    </source>
</evidence>
<dbReference type="PROSITE" id="PS50893">
    <property type="entry name" value="ABC_TRANSPORTER_2"/>
    <property type="match status" value="1"/>
</dbReference>